<gene>
    <name evidence="10" type="ORF">AS030_14480</name>
</gene>
<dbReference type="PANTHER" id="PTHR30239">
    <property type="entry name" value="ACETOLACTATE SYNTHASE SMALL SUBUNIT"/>
    <property type="match status" value="1"/>
</dbReference>
<comment type="similarity">
    <text evidence="3 8">Belongs to the acetolactate synthase small subunit family.</text>
</comment>
<dbReference type="InterPro" id="IPR019455">
    <property type="entry name" value="Acetolactate_synth_ssu_C"/>
</dbReference>
<keyword evidence="6 8" id="KW-0100">Branched-chain amino acid biosynthesis</keyword>
<comment type="subunit">
    <text evidence="4 8">Dimer of large and small chains.</text>
</comment>
<dbReference type="GO" id="GO:0009099">
    <property type="term" value="P:L-valine biosynthetic process"/>
    <property type="evidence" value="ECO:0007669"/>
    <property type="project" value="UniProtKB-UniRule"/>
</dbReference>
<dbReference type="SUPFAM" id="SSF55021">
    <property type="entry name" value="ACT-like"/>
    <property type="match status" value="2"/>
</dbReference>
<dbReference type="Pfam" id="PF22629">
    <property type="entry name" value="ACT_AHAS_ss"/>
    <property type="match status" value="1"/>
</dbReference>
<dbReference type="UniPathway" id="UPA00049">
    <property type="reaction ID" value="UER00059"/>
</dbReference>
<dbReference type="GO" id="GO:0003984">
    <property type="term" value="F:acetolactate synthase activity"/>
    <property type="evidence" value="ECO:0007669"/>
    <property type="project" value="UniProtKB-UniRule"/>
</dbReference>
<dbReference type="Proteomes" id="UP000054099">
    <property type="component" value="Unassembled WGS sequence"/>
</dbReference>
<dbReference type="PANTHER" id="PTHR30239:SF0">
    <property type="entry name" value="ACETOLACTATE SYNTHASE SMALL SUBUNIT 1, CHLOROPLASTIC"/>
    <property type="match status" value="1"/>
</dbReference>
<dbReference type="InterPro" id="IPR002912">
    <property type="entry name" value="ACT_dom"/>
</dbReference>
<comment type="pathway">
    <text evidence="2 8">Amino-acid biosynthesis; L-valine biosynthesis; L-valine from pyruvate: step 1/4.</text>
</comment>
<comment type="catalytic activity">
    <reaction evidence="7 8">
        <text>2 pyruvate + H(+) = (2S)-2-acetolactate + CO2</text>
        <dbReference type="Rhea" id="RHEA:25249"/>
        <dbReference type="ChEBI" id="CHEBI:15361"/>
        <dbReference type="ChEBI" id="CHEBI:15378"/>
        <dbReference type="ChEBI" id="CHEBI:16526"/>
        <dbReference type="ChEBI" id="CHEBI:58476"/>
        <dbReference type="EC" id="2.2.1.6"/>
    </reaction>
</comment>
<dbReference type="AlphaFoldDB" id="A0A0V8JA45"/>
<dbReference type="InterPro" id="IPR045865">
    <property type="entry name" value="ACT-like_dom_sf"/>
</dbReference>
<dbReference type="EC" id="2.2.1.6" evidence="8"/>
<keyword evidence="5 8" id="KW-0028">Amino-acid biosynthesis</keyword>
<dbReference type="OrthoDB" id="9787365at2"/>
<reference evidence="10 11" key="1">
    <citation type="journal article" date="2014" name="Antonie Van Leeuwenhoek">
        <title>Fictibacillus enclensis sp. nov., isolated from marine sediment.</title>
        <authorList>
            <person name="Dastager S.G."/>
            <person name="Mawlankar R."/>
            <person name="Srinivasan K."/>
            <person name="Tang S.K."/>
            <person name="Lee J.C."/>
            <person name="Ramana V.V."/>
            <person name="Shouche Y.S."/>
        </authorList>
    </citation>
    <scope>NUCLEOTIDE SEQUENCE [LARGE SCALE GENOMIC DNA]</scope>
    <source>
        <strain evidence="10 11">NIO-1003</strain>
    </source>
</reference>
<comment type="caution">
    <text evidence="10">The sequence shown here is derived from an EMBL/GenBank/DDBJ whole genome shotgun (WGS) entry which is preliminary data.</text>
</comment>
<organism evidence="10 11">
    <name type="scientific">Fictibacillus enclensis</name>
    <dbReference type="NCBI Taxonomy" id="1017270"/>
    <lineage>
        <taxon>Bacteria</taxon>
        <taxon>Bacillati</taxon>
        <taxon>Bacillota</taxon>
        <taxon>Bacilli</taxon>
        <taxon>Bacillales</taxon>
        <taxon>Fictibacillaceae</taxon>
        <taxon>Fictibacillus</taxon>
    </lineage>
</organism>
<protein>
    <recommendedName>
        <fullName evidence="8">Acetolactate synthase small subunit</fullName>
        <shortName evidence="8">AHAS</shortName>
        <shortName evidence="8">ALS</shortName>
        <ecNumber evidence="8">2.2.1.6</ecNumber>
    </recommendedName>
    <alternativeName>
        <fullName evidence="8">Acetohydroxy-acid synthase small subunit</fullName>
    </alternativeName>
</protein>
<dbReference type="InterPro" id="IPR004789">
    <property type="entry name" value="Acetalactate_synth_ssu"/>
</dbReference>
<proteinExistence type="inferred from homology"/>
<feature type="domain" description="ACT" evidence="9">
    <location>
        <begin position="4"/>
        <end position="79"/>
    </location>
</feature>
<evidence type="ECO:0000256" key="7">
    <source>
        <dbReference type="ARBA" id="ARBA00048670"/>
    </source>
</evidence>
<dbReference type="FunFam" id="3.30.70.260:FF:000001">
    <property type="entry name" value="Acetolactate synthase, small subunit"/>
    <property type="match status" value="1"/>
</dbReference>
<dbReference type="Pfam" id="PF10369">
    <property type="entry name" value="ALS_ss_C"/>
    <property type="match status" value="1"/>
</dbReference>
<dbReference type="InterPro" id="IPR039557">
    <property type="entry name" value="AHAS_ACT"/>
</dbReference>
<dbReference type="EMBL" id="LNQN01000002">
    <property type="protein sequence ID" value="KSU83740.1"/>
    <property type="molecule type" value="Genomic_DNA"/>
</dbReference>
<evidence type="ECO:0000256" key="4">
    <source>
        <dbReference type="ARBA" id="ARBA00011744"/>
    </source>
</evidence>
<dbReference type="UniPathway" id="UPA00047">
    <property type="reaction ID" value="UER00055"/>
</dbReference>
<dbReference type="CDD" id="cd04878">
    <property type="entry name" value="ACT_AHAS"/>
    <property type="match status" value="1"/>
</dbReference>
<dbReference type="GO" id="GO:0005829">
    <property type="term" value="C:cytosol"/>
    <property type="evidence" value="ECO:0007669"/>
    <property type="project" value="TreeGrafter"/>
</dbReference>
<evidence type="ECO:0000256" key="8">
    <source>
        <dbReference type="RuleBase" id="RU368092"/>
    </source>
</evidence>
<accession>A0A0V8JA45</accession>
<name>A0A0V8JA45_9BACL</name>
<dbReference type="Gene3D" id="3.30.70.1150">
    <property type="entry name" value="ACT-like. Chain A, domain 2"/>
    <property type="match status" value="1"/>
</dbReference>
<dbReference type="InterPro" id="IPR054480">
    <property type="entry name" value="AHAS_small-like_ACT"/>
</dbReference>
<dbReference type="InterPro" id="IPR027271">
    <property type="entry name" value="Acetolactate_synth/TF_NikR_C"/>
</dbReference>
<dbReference type="FunFam" id="3.30.70.1150:FF:000001">
    <property type="entry name" value="Acetolactate synthase small subunit"/>
    <property type="match status" value="1"/>
</dbReference>
<dbReference type="NCBIfam" id="NF008864">
    <property type="entry name" value="PRK11895.1"/>
    <property type="match status" value="1"/>
</dbReference>
<dbReference type="NCBIfam" id="TIGR00119">
    <property type="entry name" value="acolac_sm"/>
    <property type="match status" value="1"/>
</dbReference>
<evidence type="ECO:0000256" key="1">
    <source>
        <dbReference type="ARBA" id="ARBA00004974"/>
    </source>
</evidence>
<evidence type="ECO:0000256" key="5">
    <source>
        <dbReference type="ARBA" id="ARBA00022605"/>
    </source>
</evidence>
<evidence type="ECO:0000313" key="11">
    <source>
        <dbReference type="Proteomes" id="UP000054099"/>
    </source>
</evidence>
<comment type="function">
    <text evidence="8">Catalyzes the conversion of 2 pyruvate molecules into acetolactate in the first common step of the biosynthetic pathway of the branched-amino acids such as leucine, isoleucine, and valine.</text>
</comment>
<evidence type="ECO:0000256" key="2">
    <source>
        <dbReference type="ARBA" id="ARBA00005025"/>
    </source>
</evidence>
<evidence type="ECO:0000256" key="6">
    <source>
        <dbReference type="ARBA" id="ARBA00023304"/>
    </source>
</evidence>
<dbReference type="RefSeq" id="WP_061972578.1">
    <property type="nucleotide sequence ID" value="NZ_CP126109.1"/>
</dbReference>
<keyword evidence="8" id="KW-0808">Transferase</keyword>
<evidence type="ECO:0000259" key="9">
    <source>
        <dbReference type="PROSITE" id="PS51671"/>
    </source>
</evidence>
<evidence type="ECO:0000313" key="10">
    <source>
        <dbReference type="EMBL" id="KSU83740.1"/>
    </source>
</evidence>
<sequence>MRRIITATVLNRSGVLNRLTGLMTKRQFNIESITVGHSDDPSISKITIVVQVEDDRKLEQLLKQLHKQIDVLKVKDLTEMALVARELALIKVMTTPETRSEIKVIIEPFRASIIDVSLENVTIEVTGDNDKVEAIIELLRPYGIKEISRTGLTAMPRGTQKTVYNLNQFSII</sequence>
<dbReference type="Gene3D" id="3.30.70.260">
    <property type="match status" value="1"/>
</dbReference>
<dbReference type="GO" id="GO:0009097">
    <property type="term" value="P:isoleucine biosynthetic process"/>
    <property type="evidence" value="ECO:0007669"/>
    <property type="project" value="UniProtKB-UniRule"/>
</dbReference>
<comment type="pathway">
    <text evidence="1 8">Amino-acid biosynthesis; L-isoleucine biosynthesis; L-isoleucine from 2-oxobutanoate: step 1/4.</text>
</comment>
<keyword evidence="11" id="KW-1185">Reference proteome</keyword>
<dbReference type="GO" id="GO:1990610">
    <property type="term" value="F:acetolactate synthase regulator activity"/>
    <property type="evidence" value="ECO:0007669"/>
    <property type="project" value="UniProtKB-UniRule"/>
</dbReference>
<evidence type="ECO:0000256" key="3">
    <source>
        <dbReference type="ARBA" id="ARBA00006341"/>
    </source>
</evidence>
<dbReference type="PROSITE" id="PS51671">
    <property type="entry name" value="ACT"/>
    <property type="match status" value="1"/>
</dbReference>